<dbReference type="Proteomes" id="UP000037511">
    <property type="component" value="Unassembled WGS sequence"/>
</dbReference>
<dbReference type="AlphaFoldDB" id="A0AAW3HYK0"/>
<organism evidence="2 3">
    <name type="scientific">Achromobacter spanius</name>
    <dbReference type="NCBI Taxonomy" id="217203"/>
    <lineage>
        <taxon>Bacteria</taxon>
        <taxon>Pseudomonadati</taxon>
        <taxon>Pseudomonadota</taxon>
        <taxon>Betaproteobacteria</taxon>
        <taxon>Burkholderiales</taxon>
        <taxon>Alcaligenaceae</taxon>
        <taxon>Achromobacter</taxon>
    </lineage>
</organism>
<reference evidence="2 3" key="1">
    <citation type="submission" date="2015-07" db="EMBL/GenBank/DDBJ databases">
        <title>Draft genome of Achromobacter spanius.</title>
        <authorList>
            <person name="Wang X."/>
        </authorList>
    </citation>
    <scope>NUCLEOTIDE SEQUENCE [LARGE SCALE GENOMIC DNA]</scope>
    <source>
        <strain evidence="2 3">CGMCC9173</strain>
    </source>
</reference>
<evidence type="ECO:0000256" key="1">
    <source>
        <dbReference type="SAM" id="MobiDB-lite"/>
    </source>
</evidence>
<evidence type="ECO:0000313" key="2">
    <source>
        <dbReference type="EMBL" id="KNE23798.1"/>
    </source>
</evidence>
<protein>
    <submittedName>
        <fullName evidence="2">Uncharacterized protein</fullName>
    </submittedName>
</protein>
<name>A0AAW3HYK0_9BURK</name>
<accession>A0AAW3HYK0</accession>
<comment type="caution">
    <text evidence="2">The sequence shown here is derived from an EMBL/GenBank/DDBJ whole genome shotgun (WGS) entry which is preliminary data.</text>
</comment>
<feature type="compositionally biased region" description="Low complexity" evidence="1">
    <location>
        <begin position="56"/>
        <end position="69"/>
    </location>
</feature>
<feature type="region of interest" description="Disordered" evidence="1">
    <location>
        <begin position="53"/>
        <end position="76"/>
    </location>
</feature>
<evidence type="ECO:0000313" key="3">
    <source>
        <dbReference type="Proteomes" id="UP000037511"/>
    </source>
</evidence>
<proteinExistence type="predicted"/>
<gene>
    <name evidence="2" type="ORF">AFM18_26505</name>
</gene>
<dbReference type="EMBL" id="LGVG01000055">
    <property type="protein sequence ID" value="KNE23798.1"/>
    <property type="molecule type" value="Genomic_DNA"/>
</dbReference>
<feature type="region of interest" description="Disordered" evidence="1">
    <location>
        <begin position="1"/>
        <end position="22"/>
    </location>
</feature>
<sequence>MLAAPGKMPGGRLGKTPSWWETSAPSLKGILRIGRWRVQARSCWKPAYSSVAATSRGQCQNQHRSQQQPQRKKRRRCPVCLTAATKPCTADSAERR</sequence>